<evidence type="ECO:0000313" key="2">
    <source>
        <dbReference type="EMBL" id="KAK5973892.1"/>
    </source>
</evidence>
<name>A0AAN8ILN0_TRICO</name>
<evidence type="ECO:0000259" key="1">
    <source>
        <dbReference type="Pfam" id="PF01425"/>
    </source>
</evidence>
<sequence>MYSSQKKLRIGYYTTDGFVTPTPANQRAVLEAKKILEGLGHTLVPFQVPEPQKVFQLFVGGVSADGGRYLNKKLKKDIVLPESAIHPVMLLPIRFQRLIAKFHLYPRVKSVLTSLPDNCEEMRATYGNIENYRSEFVEQMMAQDIDAILCPAMAVYPMKKGVPNKLFAGCCYNAIFNLLDFAAGVVPFTNVSEDDEKELEFYPEKDPWDKLIKADSKGCIGLPVGIQVAVPPYREELGLRLLQELELNRPNRTLLI</sequence>
<comment type="caution">
    <text evidence="2">The sequence shown here is derived from an EMBL/GenBank/DDBJ whole genome shotgun (WGS) entry which is preliminary data.</text>
</comment>
<gene>
    <name evidence="2" type="ORF">GCK32_000544</name>
</gene>
<reference evidence="2 3" key="1">
    <citation type="submission" date="2019-10" db="EMBL/GenBank/DDBJ databases">
        <title>Assembly and Annotation for the nematode Trichostrongylus colubriformis.</title>
        <authorList>
            <person name="Martin J."/>
        </authorList>
    </citation>
    <scope>NUCLEOTIDE SEQUENCE [LARGE SCALE GENOMIC DNA]</scope>
    <source>
        <strain evidence="2">G859</strain>
        <tissue evidence="2">Whole worm</tissue>
    </source>
</reference>
<protein>
    <submittedName>
        <fullName evidence="2">Fatty-acid amide hydrolase 1</fullName>
    </submittedName>
</protein>
<organism evidence="2 3">
    <name type="scientific">Trichostrongylus colubriformis</name>
    <name type="common">Black scour worm</name>
    <dbReference type="NCBI Taxonomy" id="6319"/>
    <lineage>
        <taxon>Eukaryota</taxon>
        <taxon>Metazoa</taxon>
        <taxon>Ecdysozoa</taxon>
        <taxon>Nematoda</taxon>
        <taxon>Chromadorea</taxon>
        <taxon>Rhabditida</taxon>
        <taxon>Rhabditina</taxon>
        <taxon>Rhabditomorpha</taxon>
        <taxon>Strongyloidea</taxon>
        <taxon>Trichostrongylidae</taxon>
        <taxon>Trichostrongylus</taxon>
    </lineage>
</organism>
<feature type="domain" description="Amidase" evidence="1">
    <location>
        <begin position="2"/>
        <end position="237"/>
    </location>
</feature>
<dbReference type="GO" id="GO:0017064">
    <property type="term" value="F:fatty acid amide hydrolase activity"/>
    <property type="evidence" value="ECO:0007669"/>
    <property type="project" value="TreeGrafter"/>
</dbReference>
<dbReference type="PANTHER" id="PTHR45847:SF7">
    <property type="entry name" value="AMIDASE DOMAIN-CONTAINING PROTEIN"/>
    <property type="match status" value="1"/>
</dbReference>
<dbReference type="AlphaFoldDB" id="A0AAN8ILN0"/>
<dbReference type="InterPro" id="IPR036928">
    <property type="entry name" value="AS_sf"/>
</dbReference>
<evidence type="ECO:0000313" key="3">
    <source>
        <dbReference type="Proteomes" id="UP001331761"/>
    </source>
</evidence>
<proteinExistence type="predicted"/>
<dbReference type="InterPro" id="IPR052096">
    <property type="entry name" value="Endocannabinoid_amidase"/>
</dbReference>
<keyword evidence="3" id="KW-1185">Reference proteome</keyword>
<dbReference type="Gene3D" id="3.90.1300.10">
    <property type="entry name" value="Amidase signature (AS) domain"/>
    <property type="match status" value="1"/>
</dbReference>
<dbReference type="GO" id="GO:0009062">
    <property type="term" value="P:fatty acid catabolic process"/>
    <property type="evidence" value="ECO:0007669"/>
    <property type="project" value="TreeGrafter"/>
</dbReference>
<keyword evidence="2" id="KW-0378">Hydrolase</keyword>
<dbReference type="EMBL" id="WIXE01014931">
    <property type="protein sequence ID" value="KAK5973892.1"/>
    <property type="molecule type" value="Genomic_DNA"/>
</dbReference>
<dbReference type="Proteomes" id="UP001331761">
    <property type="component" value="Unassembled WGS sequence"/>
</dbReference>
<accession>A0AAN8ILN0</accession>
<dbReference type="Pfam" id="PF01425">
    <property type="entry name" value="Amidase"/>
    <property type="match status" value="1"/>
</dbReference>
<dbReference type="SUPFAM" id="SSF75304">
    <property type="entry name" value="Amidase signature (AS) enzymes"/>
    <property type="match status" value="1"/>
</dbReference>
<dbReference type="PANTHER" id="PTHR45847">
    <property type="entry name" value="FATTY ACID AMIDE HYDROLASE"/>
    <property type="match status" value="1"/>
</dbReference>
<dbReference type="InterPro" id="IPR023631">
    <property type="entry name" value="Amidase_dom"/>
</dbReference>
<dbReference type="GO" id="GO:0004040">
    <property type="term" value="F:amidase activity"/>
    <property type="evidence" value="ECO:0007669"/>
    <property type="project" value="TreeGrafter"/>
</dbReference>